<dbReference type="PRINTS" id="PR01045">
    <property type="entry name" value="TRNASYNTHGB"/>
</dbReference>
<organism evidence="13 14">
    <name type="scientific">Saliniradius amylolyticus</name>
    <dbReference type="NCBI Taxonomy" id="2183582"/>
    <lineage>
        <taxon>Bacteria</taxon>
        <taxon>Pseudomonadati</taxon>
        <taxon>Pseudomonadota</taxon>
        <taxon>Gammaproteobacteria</taxon>
        <taxon>Alteromonadales</taxon>
        <taxon>Alteromonadaceae</taxon>
        <taxon>Saliniradius</taxon>
    </lineage>
</organism>
<comment type="similarity">
    <text evidence="2 11">Belongs to the class-II aminoacyl-tRNA synthetase family.</text>
</comment>
<evidence type="ECO:0000256" key="4">
    <source>
        <dbReference type="ARBA" id="ARBA00022490"/>
    </source>
</evidence>
<evidence type="ECO:0000313" key="14">
    <source>
        <dbReference type="Proteomes" id="UP000245728"/>
    </source>
</evidence>
<evidence type="ECO:0000259" key="12">
    <source>
        <dbReference type="Pfam" id="PF05746"/>
    </source>
</evidence>
<dbReference type="RefSeq" id="WP_109338228.1">
    <property type="nucleotide sequence ID" value="NZ_CP029347.1"/>
</dbReference>
<dbReference type="InterPro" id="IPR008909">
    <property type="entry name" value="DALR_anticod-bd"/>
</dbReference>
<keyword evidence="4 11" id="KW-0963">Cytoplasm</keyword>
<sequence length="689" mass="76007">MHTESLLIEIGTEELPPKALQSLSIAFADGIEAGLEKAELSFSKLDTFAAPRRLGVLVSDLSAQQADKVVEKRGPAISAAFDGTGEPTKAALGWARGQGIELDDAQRLKTDKGEWLLHKAEVKGQALDALLPEIVSAALNGLPIPKPMRWGSSQTQFIRPVHTVTLLYGAKVIDAQILGINSGRNINGHRFHSSGAIELAHANDYQEALHKAYVIADFDQRKARIRQQLEDAAKHQQAVVDMDDDLLNEVTALVEWPEVLVASFDQRFLDVPKEALIYTMKDDQKYFPLLSQDGQLLPRFAFVANIDSKDPQQVIKGNERVIRPRLADAEFFFNTDRKQSLESRLDSLGSVLFQKQLGTLADKSKRIAELAAFVASQLEVNQAYAHRAGLLSKTDLMTQMVMEFPDVQGVMGMHYARFDGEPEVVAKALFEQYLPRFSGDILPSEPESAAVAIADKVDTLVGIFGIGQSPKGDKDPFALRRAAIGLIRIMVEGQYQLDLLPLLEKATTLFGDKLTAKETEKQVLDFVLGRFRAWYQEQGVDANTVQAVLERRPTSPVDFDARIQAVKAFRSLEAAESLAAANKRVANILAKSEVNIDELNVDHALLSEAAETQLAEQVSQAAVDVNTAVAELDYKTALYRLSELRDTVDAFFDSVMVMHDDPAIRTNRLAILGQLRQLFLKVADISVLN</sequence>
<dbReference type="PANTHER" id="PTHR30075">
    <property type="entry name" value="GLYCYL-TRNA SYNTHETASE"/>
    <property type="match status" value="1"/>
</dbReference>
<dbReference type="EC" id="6.1.1.14" evidence="11"/>
<gene>
    <name evidence="11 13" type="primary">glyS</name>
    <name evidence="13" type="ORF">HMF8227_00006</name>
</gene>
<evidence type="ECO:0000256" key="10">
    <source>
        <dbReference type="ARBA" id="ARBA00047937"/>
    </source>
</evidence>
<dbReference type="AlphaFoldDB" id="A0A2S2DZS6"/>
<dbReference type="Proteomes" id="UP000245728">
    <property type="component" value="Chromosome"/>
</dbReference>
<comment type="subunit">
    <text evidence="3 11">Tetramer of two alpha and two beta subunits.</text>
</comment>
<dbReference type="Gene3D" id="1.10.730.10">
    <property type="entry name" value="Isoleucyl-tRNA Synthetase, Domain 1"/>
    <property type="match status" value="1"/>
</dbReference>
<evidence type="ECO:0000256" key="9">
    <source>
        <dbReference type="ARBA" id="ARBA00023146"/>
    </source>
</evidence>
<proteinExistence type="inferred from homology"/>
<evidence type="ECO:0000256" key="7">
    <source>
        <dbReference type="ARBA" id="ARBA00022840"/>
    </source>
</evidence>
<feature type="domain" description="DALR anticodon binding" evidence="12">
    <location>
        <begin position="580"/>
        <end position="679"/>
    </location>
</feature>
<dbReference type="GO" id="GO:0006426">
    <property type="term" value="P:glycyl-tRNA aminoacylation"/>
    <property type="evidence" value="ECO:0007669"/>
    <property type="project" value="UniProtKB-UniRule"/>
</dbReference>
<evidence type="ECO:0000256" key="2">
    <source>
        <dbReference type="ARBA" id="ARBA00008226"/>
    </source>
</evidence>
<evidence type="ECO:0000256" key="11">
    <source>
        <dbReference type="HAMAP-Rule" id="MF_00255"/>
    </source>
</evidence>
<dbReference type="HAMAP" id="MF_00255">
    <property type="entry name" value="Gly_tRNA_synth_beta"/>
    <property type="match status" value="1"/>
</dbReference>
<dbReference type="GO" id="GO:0005524">
    <property type="term" value="F:ATP binding"/>
    <property type="evidence" value="ECO:0007669"/>
    <property type="project" value="UniProtKB-UniRule"/>
</dbReference>
<dbReference type="InterPro" id="IPR015944">
    <property type="entry name" value="Gly-tRNA-synth_bsu"/>
</dbReference>
<name>A0A2S2DZS6_9ALTE</name>
<dbReference type="GO" id="GO:0006420">
    <property type="term" value="P:arginyl-tRNA aminoacylation"/>
    <property type="evidence" value="ECO:0007669"/>
    <property type="project" value="InterPro"/>
</dbReference>
<dbReference type="GO" id="GO:0005829">
    <property type="term" value="C:cytosol"/>
    <property type="evidence" value="ECO:0007669"/>
    <property type="project" value="TreeGrafter"/>
</dbReference>
<protein>
    <recommendedName>
        <fullName evidence="11">Glycine--tRNA ligase beta subunit</fullName>
        <ecNumber evidence="11">6.1.1.14</ecNumber>
    </recommendedName>
    <alternativeName>
        <fullName evidence="11">Glycyl-tRNA synthetase beta subunit</fullName>
        <shortName evidence="11">GlyRS</shortName>
    </alternativeName>
</protein>
<reference evidence="13 14" key="1">
    <citation type="submission" date="2018-05" db="EMBL/GenBank/DDBJ databases">
        <title>Salinimonas sp. HMF8227 Genome sequencing and assembly.</title>
        <authorList>
            <person name="Kang H."/>
            <person name="Kang J."/>
            <person name="Cha I."/>
            <person name="Kim H."/>
            <person name="Joh K."/>
        </authorList>
    </citation>
    <scope>NUCLEOTIDE SEQUENCE [LARGE SCALE GENOMIC DNA]</scope>
    <source>
        <strain evidence="13 14">HMF8227</strain>
    </source>
</reference>
<evidence type="ECO:0000256" key="3">
    <source>
        <dbReference type="ARBA" id="ARBA00011209"/>
    </source>
</evidence>
<keyword evidence="5 11" id="KW-0436">Ligase</keyword>
<evidence type="ECO:0000313" key="13">
    <source>
        <dbReference type="EMBL" id="AWL10520.1"/>
    </source>
</evidence>
<dbReference type="GO" id="GO:0004820">
    <property type="term" value="F:glycine-tRNA ligase activity"/>
    <property type="evidence" value="ECO:0007669"/>
    <property type="project" value="UniProtKB-UniRule"/>
</dbReference>
<dbReference type="GO" id="GO:0004814">
    <property type="term" value="F:arginine-tRNA ligase activity"/>
    <property type="evidence" value="ECO:0007669"/>
    <property type="project" value="InterPro"/>
</dbReference>
<dbReference type="SUPFAM" id="SSF109604">
    <property type="entry name" value="HD-domain/PDEase-like"/>
    <property type="match status" value="1"/>
</dbReference>
<keyword evidence="14" id="KW-1185">Reference proteome</keyword>
<dbReference type="OrthoDB" id="9775440at2"/>
<evidence type="ECO:0000256" key="1">
    <source>
        <dbReference type="ARBA" id="ARBA00004496"/>
    </source>
</evidence>
<keyword evidence="9 11" id="KW-0030">Aminoacyl-tRNA synthetase</keyword>
<dbReference type="NCBIfam" id="TIGR00211">
    <property type="entry name" value="glyS"/>
    <property type="match status" value="1"/>
</dbReference>
<dbReference type="Pfam" id="PF02092">
    <property type="entry name" value="tRNA_synt_2f"/>
    <property type="match status" value="1"/>
</dbReference>
<keyword evidence="6 11" id="KW-0547">Nucleotide-binding</keyword>
<evidence type="ECO:0000256" key="6">
    <source>
        <dbReference type="ARBA" id="ARBA00022741"/>
    </source>
</evidence>
<dbReference type="Pfam" id="PF05746">
    <property type="entry name" value="DALR_1"/>
    <property type="match status" value="1"/>
</dbReference>
<accession>A0A2S2DZS6</accession>
<comment type="catalytic activity">
    <reaction evidence="10 11">
        <text>tRNA(Gly) + glycine + ATP = glycyl-tRNA(Gly) + AMP + diphosphate</text>
        <dbReference type="Rhea" id="RHEA:16013"/>
        <dbReference type="Rhea" id="RHEA-COMP:9664"/>
        <dbReference type="Rhea" id="RHEA-COMP:9683"/>
        <dbReference type="ChEBI" id="CHEBI:30616"/>
        <dbReference type="ChEBI" id="CHEBI:33019"/>
        <dbReference type="ChEBI" id="CHEBI:57305"/>
        <dbReference type="ChEBI" id="CHEBI:78442"/>
        <dbReference type="ChEBI" id="CHEBI:78522"/>
        <dbReference type="ChEBI" id="CHEBI:456215"/>
        <dbReference type="EC" id="6.1.1.14"/>
    </reaction>
</comment>
<evidence type="ECO:0000256" key="8">
    <source>
        <dbReference type="ARBA" id="ARBA00022917"/>
    </source>
</evidence>
<keyword evidence="7 11" id="KW-0067">ATP-binding</keyword>
<dbReference type="InterPro" id="IPR006194">
    <property type="entry name" value="Gly-tRNA-synth_heterodimer"/>
</dbReference>
<keyword evidence="8 11" id="KW-0648">Protein biosynthesis</keyword>
<dbReference type="PROSITE" id="PS50861">
    <property type="entry name" value="AA_TRNA_LIGASE_II_GLYAB"/>
    <property type="match status" value="1"/>
</dbReference>
<dbReference type="EMBL" id="CP029347">
    <property type="protein sequence ID" value="AWL10520.1"/>
    <property type="molecule type" value="Genomic_DNA"/>
</dbReference>
<dbReference type="KEGG" id="salh:HMF8227_00006"/>
<dbReference type="PANTHER" id="PTHR30075:SF2">
    <property type="entry name" value="GLYCINE--TRNA LIGASE, CHLOROPLASTIC_MITOCHONDRIAL 2"/>
    <property type="match status" value="1"/>
</dbReference>
<comment type="subcellular location">
    <subcellularLocation>
        <location evidence="1 11">Cytoplasm</location>
    </subcellularLocation>
</comment>
<evidence type="ECO:0000256" key="5">
    <source>
        <dbReference type="ARBA" id="ARBA00022598"/>
    </source>
</evidence>